<name>A0A6A5VP30_9PLEO</name>
<dbReference type="EMBL" id="ML976657">
    <property type="protein sequence ID" value="KAF1979473.1"/>
    <property type="molecule type" value="Genomic_DNA"/>
</dbReference>
<dbReference type="Pfam" id="PF13911">
    <property type="entry name" value="AhpC-TSA_2"/>
    <property type="match status" value="1"/>
</dbReference>
<dbReference type="Proteomes" id="UP000800036">
    <property type="component" value="Unassembled WGS sequence"/>
</dbReference>
<dbReference type="AlphaFoldDB" id="A0A6A5VP30"/>
<organism evidence="1 2">
    <name type="scientific">Bimuria novae-zelandiae CBS 107.79</name>
    <dbReference type="NCBI Taxonomy" id="1447943"/>
    <lineage>
        <taxon>Eukaryota</taxon>
        <taxon>Fungi</taxon>
        <taxon>Dikarya</taxon>
        <taxon>Ascomycota</taxon>
        <taxon>Pezizomycotina</taxon>
        <taxon>Dothideomycetes</taxon>
        <taxon>Pleosporomycetidae</taxon>
        <taxon>Pleosporales</taxon>
        <taxon>Massarineae</taxon>
        <taxon>Didymosphaeriaceae</taxon>
        <taxon>Bimuria</taxon>
    </lineage>
</organism>
<evidence type="ECO:0008006" key="3">
    <source>
        <dbReference type="Google" id="ProtNLM"/>
    </source>
</evidence>
<dbReference type="InterPro" id="IPR032801">
    <property type="entry name" value="PXL2A/B/C"/>
</dbReference>
<protein>
    <recommendedName>
        <fullName evidence="3">Alkyl hydroperoxide reductase subunit C/ Thiol specific antioxidant domain-containing protein</fullName>
    </recommendedName>
</protein>
<sequence>MRSTAKQHRGDAHFVAVSHSDALSTDHWLASLPEPAQNETVHMIVDKHRRIYAEWGLGVSSLWHVLNPWSLVSVYRLGKQEGIWNRPTESGTRWQTSGIFVVDAKGTVTWTKPSASADEVPDFDEALRTLGNE</sequence>
<proteinExistence type="predicted"/>
<accession>A0A6A5VP30</accession>
<dbReference type="Gene3D" id="3.40.30.10">
    <property type="entry name" value="Glutaredoxin"/>
    <property type="match status" value="1"/>
</dbReference>
<evidence type="ECO:0000313" key="1">
    <source>
        <dbReference type="EMBL" id="KAF1979473.1"/>
    </source>
</evidence>
<reference evidence="1" key="1">
    <citation type="journal article" date="2020" name="Stud. Mycol.">
        <title>101 Dothideomycetes genomes: a test case for predicting lifestyles and emergence of pathogens.</title>
        <authorList>
            <person name="Haridas S."/>
            <person name="Albert R."/>
            <person name="Binder M."/>
            <person name="Bloem J."/>
            <person name="Labutti K."/>
            <person name="Salamov A."/>
            <person name="Andreopoulos B."/>
            <person name="Baker S."/>
            <person name="Barry K."/>
            <person name="Bills G."/>
            <person name="Bluhm B."/>
            <person name="Cannon C."/>
            <person name="Castanera R."/>
            <person name="Culley D."/>
            <person name="Daum C."/>
            <person name="Ezra D."/>
            <person name="Gonzalez J."/>
            <person name="Henrissat B."/>
            <person name="Kuo A."/>
            <person name="Liang C."/>
            <person name="Lipzen A."/>
            <person name="Lutzoni F."/>
            <person name="Magnuson J."/>
            <person name="Mondo S."/>
            <person name="Nolan M."/>
            <person name="Ohm R."/>
            <person name="Pangilinan J."/>
            <person name="Park H.-J."/>
            <person name="Ramirez L."/>
            <person name="Alfaro M."/>
            <person name="Sun H."/>
            <person name="Tritt A."/>
            <person name="Yoshinaga Y."/>
            <person name="Zwiers L.-H."/>
            <person name="Turgeon B."/>
            <person name="Goodwin S."/>
            <person name="Spatafora J."/>
            <person name="Crous P."/>
            <person name="Grigoriev I."/>
        </authorList>
    </citation>
    <scope>NUCLEOTIDE SEQUENCE</scope>
    <source>
        <strain evidence="1">CBS 107.79</strain>
    </source>
</reference>
<dbReference type="OrthoDB" id="40334at2759"/>
<evidence type="ECO:0000313" key="2">
    <source>
        <dbReference type="Proteomes" id="UP000800036"/>
    </source>
</evidence>
<keyword evidence="2" id="KW-1185">Reference proteome</keyword>
<gene>
    <name evidence="1" type="ORF">BU23DRAFT_548705</name>
</gene>
<dbReference type="PANTHER" id="PTHR42336:SF1">
    <property type="entry name" value="ALKYL HYDROPEROXIDE REDUCTASE SUBUNIT C_ THIOL SPECIFIC ANTIOXIDANT DOMAIN-CONTAINING PROTEIN"/>
    <property type="match status" value="1"/>
</dbReference>
<dbReference type="PANTHER" id="PTHR42336">
    <property type="entry name" value="THIOREDOXIN DOMAIN-CONTAINING PROTEIN-RELATED"/>
    <property type="match status" value="1"/>
</dbReference>